<dbReference type="AlphaFoldDB" id="A0A135W8F2"/>
<dbReference type="Pfam" id="PF05147">
    <property type="entry name" value="LANC_like"/>
    <property type="match status" value="1"/>
</dbReference>
<keyword evidence="1" id="KW-0862">Zinc</keyword>
<dbReference type="PANTHER" id="PTHR12736">
    <property type="entry name" value="LANC-LIKE PROTEIN"/>
    <property type="match status" value="1"/>
</dbReference>
<proteinExistence type="predicted"/>
<dbReference type="OrthoDB" id="6313827at2"/>
<feature type="binding site" evidence="1">
    <location>
        <position position="261"/>
    </location>
    <ligand>
        <name>Zn(2+)</name>
        <dbReference type="ChEBI" id="CHEBI:29105"/>
    </ligand>
</feature>
<dbReference type="InterPro" id="IPR007822">
    <property type="entry name" value="LANC-like"/>
</dbReference>
<organism evidence="2 3">
    <name type="scientific">Chryseobacterium kwangjuense</name>
    <dbReference type="NCBI Taxonomy" id="267125"/>
    <lineage>
        <taxon>Bacteria</taxon>
        <taxon>Pseudomonadati</taxon>
        <taxon>Bacteroidota</taxon>
        <taxon>Flavobacteriia</taxon>
        <taxon>Flavobacteriales</taxon>
        <taxon>Weeksellaceae</taxon>
        <taxon>Chryseobacterium group</taxon>
        <taxon>Chryseobacterium</taxon>
    </lineage>
</organism>
<dbReference type="SMART" id="SM01260">
    <property type="entry name" value="LANC_like"/>
    <property type="match status" value="1"/>
</dbReference>
<dbReference type="PRINTS" id="PR01950">
    <property type="entry name" value="LANCSUPER"/>
</dbReference>
<reference evidence="3" key="1">
    <citation type="submission" date="2015-12" db="EMBL/GenBank/DDBJ databases">
        <title>Genome sequence of a biocontrol rhizobacterium Chryseobacterium kwangjuense strain KJ1R5 isolated from pepper (Capsicum annuum L.).</title>
        <authorList>
            <person name="Jeong J.-J."/>
            <person name="Park H."/>
            <person name="Mannaa M."/>
            <person name="Sang M.K."/>
            <person name="Choi I.-G."/>
            <person name="Kim K.D."/>
        </authorList>
    </citation>
    <scope>NUCLEOTIDE SEQUENCE [LARGE SCALE GENOMIC DNA]</scope>
    <source>
        <strain evidence="3">KJ1R5</strain>
    </source>
</reference>
<evidence type="ECO:0008006" key="4">
    <source>
        <dbReference type="Google" id="ProtNLM"/>
    </source>
</evidence>
<gene>
    <name evidence="2" type="ORF">AU378_15795</name>
</gene>
<comment type="caution">
    <text evidence="2">The sequence shown here is derived from an EMBL/GenBank/DDBJ whole genome shotgun (WGS) entry which is preliminary data.</text>
</comment>
<dbReference type="EMBL" id="LPUR01000016">
    <property type="protein sequence ID" value="KXH81181.1"/>
    <property type="molecule type" value="Genomic_DNA"/>
</dbReference>
<reference evidence="2 3" key="2">
    <citation type="journal article" date="2016" name="Genome Announc.">
        <title>Draft Genome Sequence of a Biocontrol Rhizobacterium, Chryseobacterium kwangjuense Strain KJ1R5, Isolated from Pepper (Capsicum annuum).</title>
        <authorList>
            <person name="Jeong J.J."/>
            <person name="Park H."/>
            <person name="Park B.H."/>
            <person name="Mannaa M."/>
            <person name="Sang M.K."/>
            <person name="Choi I.G."/>
            <person name="Kim K.D."/>
        </authorList>
    </citation>
    <scope>NUCLEOTIDE SEQUENCE [LARGE SCALE GENOMIC DNA]</scope>
    <source>
        <strain evidence="2 3">KJ1R5</strain>
    </source>
</reference>
<dbReference type="SUPFAM" id="SSF158745">
    <property type="entry name" value="LanC-like"/>
    <property type="match status" value="1"/>
</dbReference>
<feature type="binding site" evidence="1">
    <location>
        <position position="311"/>
    </location>
    <ligand>
        <name>Zn(2+)</name>
        <dbReference type="ChEBI" id="CHEBI:29105"/>
    </ligand>
</feature>
<name>A0A135W8F2_9FLAO</name>
<protein>
    <recommendedName>
        <fullName evidence="4">Lanthionine synthetase</fullName>
    </recommendedName>
</protein>
<dbReference type="PRINTS" id="PR01955">
    <property type="entry name" value="LANCFRANKIA"/>
</dbReference>
<feature type="binding site" evidence="1">
    <location>
        <position position="310"/>
    </location>
    <ligand>
        <name>Zn(2+)</name>
        <dbReference type="ChEBI" id="CHEBI:29105"/>
    </ligand>
</feature>
<accession>A0A135W8F2</accession>
<dbReference type="GO" id="GO:0031179">
    <property type="term" value="P:peptide modification"/>
    <property type="evidence" value="ECO:0007669"/>
    <property type="project" value="InterPro"/>
</dbReference>
<dbReference type="Proteomes" id="UP000070513">
    <property type="component" value="Unassembled WGS sequence"/>
</dbReference>
<evidence type="ECO:0000313" key="3">
    <source>
        <dbReference type="Proteomes" id="UP000070513"/>
    </source>
</evidence>
<dbReference type="RefSeq" id="WP_062652362.1">
    <property type="nucleotide sequence ID" value="NZ_LPUR01000016.1"/>
</dbReference>
<evidence type="ECO:0000313" key="2">
    <source>
        <dbReference type="EMBL" id="KXH81181.1"/>
    </source>
</evidence>
<dbReference type="PANTHER" id="PTHR12736:SF7">
    <property type="entry name" value="LANC-LIKE PROTEIN 3"/>
    <property type="match status" value="1"/>
</dbReference>
<evidence type="ECO:0000256" key="1">
    <source>
        <dbReference type="PIRSR" id="PIRSR607822-1"/>
    </source>
</evidence>
<dbReference type="Gene3D" id="1.50.10.20">
    <property type="match status" value="1"/>
</dbReference>
<sequence length="402" mass="46093">MEEMLDEIKNLIGACEKEVKEDIVDLGIFTGYPGLALYYFEKYNLFNDSEAFEKFEYYLDQSLNGLQEDKVFSLCSGSVGIYYLIFYLTKNKYFEEPVEESFEEFPEYADDLLEYYAGKKNFDYLHGFMGVLLLCLELYSFSEDDNFKEKIKDRIITVVHLLKSLSVPVDDDKTAWISKGLYSKVEGFSFGFAHGIPSIISLLSNVYAAGIERETIKKMLDQSYNFLRSVQGDYDGSCFPNFITVRNGERIATDSSRLAWCYGDLSVGIAMMHYGKALGNEESITEAEKILVKTTEREYGKTGVVDVFLCHGSSGLIMMYSYLYRVTGNPAYKKATDFWTQDTLTIGNRPETGMRTWLGSEGWIEQDTILEGRTGLLLQLYALTHEHYKNPLEKLFLLDHEH</sequence>
<dbReference type="GO" id="GO:0005886">
    <property type="term" value="C:plasma membrane"/>
    <property type="evidence" value="ECO:0007669"/>
    <property type="project" value="TreeGrafter"/>
</dbReference>
<keyword evidence="1" id="KW-0479">Metal-binding</keyword>
<dbReference type="GO" id="GO:0046872">
    <property type="term" value="F:metal ion binding"/>
    <property type="evidence" value="ECO:0007669"/>
    <property type="project" value="UniProtKB-KW"/>
</dbReference>